<organism evidence="2 3">
    <name type="scientific">Roseospirillum parvum</name>
    <dbReference type="NCBI Taxonomy" id="83401"/>
    <lineage>
        <taxon>Bacteria</taxon>
        <taxon>Pseudomonadati</taxon>
        <taxon>Pseudomonadota</taxon>
        <taxon>Alphaproteobacteria</taxon>
        <taxon>Rhodospirillales</taxon>
        <taxon>Rhodospirillaceae</taxon>
        <taxon>Roseospirillum</taxon>
    </lineage>
</organism>
<dbReference type="Pfam" id="PF13646">
    <property type="entry name" value="HEAT_2"/>
    <property type="match status" value="2"/>
</dbReference>
<feature type="chain" id="PRO_5011735702" evidence="1">
    <location>
        <begin position="36"/>
        <end position="278"/>
    </location>
</feature>
<evidence type="ECO:0000313" key="3">
    <source>
        <dbReference type="Proteomes" id="UP000217076"/>
    </source>
</evidence>
<keyword evidence="3" id="KW-1185">Reference proteome</keyword>
<dbReference type="EMBL" id="FNCV01000007">
    <property type="protein sequence ID" value="SDH51254.1"/>
    <property type="molecule type" value="Genomic_DNA"/>
</dbReference>
<evidence type="ECO:0000313" key="2">
    <source>
        <dbReference type="EMBL" id="SDH51254.1"/>
    </source>
</evidence>
<name>A0A1G8D137_9PROT</name>
<sequence length="278" mass="28531">MASLHARFPSPPRPAGRLLIALLAALLAPSLPALAEAEAPPTATLIEHLGSPDSLARQEAIEALGQRRAPQAVEPLLTLLADPAADGLDRMAAAYALGEIGDGRAVAPLIAALDRDMSERTGLAMAAIPALGQLGDSRAVPLLRRALAKSDDHWLGRAEAARALGWIGDPSAVPDLLAATTRTDTRDAAIAALAAIGDPRGTPGLIDALAAGEAEDTRAVALAGLTELGAAVLPGIEAYLADLPAEFLDPPTRTGLRQVLENLDSPAARTLNSQLTTQ</sequence>
<dbReference type="InterPro" id="IPR016024">
    <property type="entry name" value="ARM-type_fold"/>
</dbReference>
<proteinExistence type="predicted"/>
<dbReference type="GO" id="GO:0016491">
    <property type="term" value="F:oxidoreductase activity"/>
    <property type="evidence" value="ECO:0007669"/>
    <property type="project" value="TreeGrafter"/>
</dbReference>
<reference evidence="3" key="1">
    <citation type="submission" date="2016-10" db="EMBL/GenBank/DDBJ databases">
        <authorList>
            <person name="Varghese N."/>
            <person name="Submissions S."/>
        </authorList>
    </citation>
    <scope>NUCLEOTIDE SEQUENCE [LARGE SCALE GENOMIC DNA]</scope>
    <source>
        <strain evidence="3">930I</strain>
    </source>
</reference>
<feature type="signal peptide" evidence="1">
    <location>
        <begin position="1"/>
        <end position="35"/>
    </location>
</feature>
<dbReference type="AlphaFoldDB" id="A0A1G8D137"/>
<dbReference type="PANTHER" id="PTHR12697">
    <property type="entry name" value="PBS LYASE HEAT-LIKE PROTEIN"/>
    <property type="match status" value="1"/>
</dbReference>
<dbReference type="Proteomes" id="UP000217076">
    <property type="component" value="Unassembled WGS sequence"/>
</dbReference>
<dbReference type="Gene3D" id="1.25.10.10">
    <property type="entry name" value="Leucine-rich Repeat Variant"/>
    <property type="match status" value="2"/>
</dbReference>
<protein>
    <submittedName>
        <fullName evidence="2">HEAT repeat</fullName>
    </submittedName>
</protein>
<dbReference type="STRING" id="83401.SAMN05421742_107148"/>
<keyword evidence="1" id="KW-0732">Signal</keyword>
<dbReference type="SUPFAM" id="SSF48371">
    <property type="entry name" value="ARM repeat"/>
    <property type="match status" value="2"/>
</dbReference>
<gene>
    <name evidence="2" type="ORF">SAMN05421742_107148</name>
</gene>
<dbReference type="InterPro" id="IPR011989">
    <property type="entry name" value="ARM-like"/>
</dbReference>
<accession>A0A1G8D137</accession>
<dbReference type="SMART" id="SM00567">
    <property type="entry name" value="EZ_HEAT"/>
    <property type="match status" value="5"/>
</dbReference>
<dbReference type="InterPro" id="IPR004155">
    <property type="entry name" value="PBS_lyase_HEAT"/>
</dbReference>
<dbReference type="PANTHER" id="PTHR12697:SF5">
    <property type="entry name" value="DEOXYHYPUSINE HYDROXYLASE"/>
    <property type="match status" value="1"/>
</dbReference>
<evidence type="ECO:0000256" key="1">
    <source>
        <dbReference type="SAM" id="SignalP"/>
    </source>
</evidence>
<dbReference type="Pfam" id="PF03130">
    <property type="entry name" value="HEAT_PBS"/>
    <property type="match status" value="1"/>
</dbReference>